<protein>
    <submittedName>
        <fullName evidence="1">Uncharacterized protein</fullName>
    </submittedName>
</protein>
<evidence type="ECO:0000313" key="1">
    <source>
        <dbReference type="EMBL" id="KAI4338720.1"/>
    </source>
</evidence>
<keyword evidence="2" id="KW-1185">Reference proteome</keyword>
<proteinExistence type="predicted"/>
<comment type="caution">
    <text evidence="1">The sequence shown here is derived from an EMBL/GenBank/DDBJ whole genome shotgun (WGS) entry which is preliminary data.</text>
</comment>
<reference evidence="2" key="1">
    <citation type="journal article" date="2023" name="Front. Plant Sci.">
        <title>Chromosomal-level genome assembly of Melastoma candidum provides insights into trichome evolution.</title>
        <authorList>
            <person name="Zhong Y."/>
            <person name="Wu W."/>
            <person name="Sun C."/>
            <person name="Zou P."/>
            <person name="Liu Y."/>
            <person name="Dai S."/>
            <person name="Zhou R."/>
        </authorList>
    </citation>
    <scope>NUCLEOTIDE SEQUENCE [LARGE SCALE GENOMIC DNA]</scope>
</reference>
<organism evidence="1 2">
    <name type="scientific">Melastoma candidum</name>
    <dbReference type="NCBI Taxonomy" id="119954"/>
    <lineage>
        <taxon>Eukaryota</taxon>
        <taxon>Viridiplantae</taxon>
        <taxon>Streptophyta</taxon>
        <taxon>Embryophyta</taxon>
        <taxon>Tracheophyta</taxon>
        <taxon>Spermatophyta</taxon>
        <taxon>Magnoliopsida</taxon>
        <taxon>eudicotyledons</taxon>
        <taxon>Gunneridae</taxon>
        <taxon>Pentapetalae</taxon>
        <taxon>rosids</taxon>
        <taxon>malvids</taxon>
        <taxon>Myrtales</taxon>
        <taxon>Melastomataceae</taxon>
        <taxon>Melastomatoideae</taxon>
        <taxon>Melastomateae</taxon>
        <taxon>Melastoma</taxon>
    </lineage>
</organism>
<dbReference type="EMBL" id="CM042886">
    <property type="protein sequence ID" value="KAI4338720.1"/>
    <property type="molecule type" value="Genomic_DNA"/>
</dbReference>
<sequence>MIMGSYLILFSSLVMSQCYLSGGSRQAECQPAKCESNEPNVRFPFSLPSQQDQRCWYPGFNLSCDDNSRTVINLPLSGTFVVQDFYYINQTIWLRDPGDCLPQRLLELNTSGSNLMVGSYVTFALLDCPIGTAGRQLGLKRISCLSSGNYEVVAVPTEGLSVLENLDNCTHNRTLQVPSIPKDLESGLALETMALTWNLPECAKCEKHHGSCGIKDGKDRRITCSHPTYDQRLSIFEQIFIFGTPCLPLVMGFVFCISKTMQAANEDADRPSATDLEHDQHEQWPDSSTTGMDTPSIASYPKIQICENTTLSHLVKPREDMCAICLLDYRTNDTLKIIPECDHYFHEECIDRWLRTKATCPLCRKRQHHKQSLSQSD</sequence>
<accession>A0ACB9NWT0</accession>
<gene>
    <name evidence="1" type="ORF">MLD38_023744</name>
</gene>
<evidence type="ECO:0000313" key="2">
    <source>
        <dbReference type="Proteomes" id="UP001057402"/>
    </source>
</evidence>
<dbReference type="Proteomes" id="UP001057402">
    <property type="component" value="Chromosome 7"/>
</dbReference>
<name>A0ACB9NWT0_9MYRT</name>